<dbReference type="Proteomes" id="UP001179952">
    <property type="component" value="Unassembled WGS sequence"/>
</dbReference>
<evidence type="ECO:0000313" key="1">
    <source>
        <dbReference type="EMBL" id="KAK1264383.1"/>
    </source>
</evidence>
<dbReference type="AlphaFoldDB" id="A0AAV9AJK8"/>
<keyword evidence="2" id="KW-1185">Reference proteome</keyword>
<organism evidence="1 2">
    <name type="scientific">Acorus gramineus</name>
    <name type="common">Dwarf sweet flag</name>
    <dbReference type="NCBI Taxonomy" id="55184"/>
    <lineage>
        <taxon>Eukaryota</taxon>
        <taxon>Viridiplantae</taxon>
        <taxon>Streptophyta</taxon>
        <taxon>Embryophyta</taxon>
        <taxon>Tracheophyta</taxon>
        <taxon>Spermatophyta</taxon>
        <taxon>Magnoliopsida</taxon>
        <taxon>Liliopsida</taxon>
        <taxon>Acoraceae</taxon>
        <taxon>Acorus</taxon>
    </lineage>
</organism>
<reference evidence="1" key="2">
    <citation type="submission" date="2023-06" db="EMBL/GenBank/DDBJ databases">
        <authorList>
            <person name="Ma L."/>
            <person name="Liu K.-W."/>
            <person name="Li Z."/>
            <person name="Hsiao Y.-Y."/>
            <person name="Qi Y."/>
            <person name="Fu T."/>
            <person name="Tang G."/>
            <person name="Zhang D."/>
            <person name="Sun W.-H."/>
            <person name="Liu D.-K."/>
            <person name="Li Y."/>
            <person name="Chen G.-Z."/>
            <person name="Liu X.-D."/>
            <person name="Liao X.-Y."/>
            <person name="Jiang Y.-T."/>
            <person name="Yu X."/>
            <person name="Hao Y."/>
            <person name="Huang J."/>
            <person name="Zhao X.-W."/>
            <person name="Ke S."/>
            <person name="Chen Y.-Y."/>
            <person name="Wu W.-L."/>
            <person name="Hsu J.-L."/>
            <person name="Lin Y.-F."/>
            <person name="Huang M.-D."/>
            <person name="Li C.-Y."/>
            <person name="Huang L."/>
            <person name="Wang Z.-W."/>
            <person name="Zhao X."/>
            <person name="Zhong W.-Y."/>
            <person name="Peng D.-H."/>
            <person name="Ahmad S."/>
            <person name="Lan S."/>
            <person name="Zhang J.-S."/>
            <person name="Tsai W.-C."/>
            <person name="Van De Peer Y."/>
            <person name="Liu Z.-J."/>
        </authorList>
    </citation>
    <scope>NUCLEOTIDE SEQUENCE</scope>
    <source>
        <strain evidence="1">SCP</strain>
        <tissue evidence="1">Leaves</tissue>
    </source>
</reference>
<protein>
    <submittedName>
        <fullName evidence="1">Uncharacterized protein</fullName>
    </submittedName>
</protein>
<reference evidence="1" key="1">
    <citation type="journal article" date="2023" name="Nat. Commun.">
        <title>Diploid and tetraploid genomes of Acorus and the evolution of monocots.</title>
        <authorList>
            <person name="Ma L."/>
            <person name="Liu K.W."/>
            <person name="Li Z."/>
            <person name="Hsiao Y.Y."/>
            <person name="Qi Y."/>
            <person name="Fu T."/>
            <person name="Tang G.D."/>
            <person name="Zhang D."/>
            <person name="Sun W.H."/>
            <person name="Liu D.K."/>
            <person name="Li Y."/>
            <person name="Chen G.Z."/>
            <person name="Liu X.D."/>
            <person name="Liao X.Y."/>
            <person name="Jiang Y.T."/>
            <person name="Yu X."/>
            <person name="Hao Y."/>
            <person name="Huang J."/>
            <person name="Zhao X.W."/>
            <person name="Ke S."/>
            <person name="Chen Y.Y."/>
            <person name="Wu W.L."/>
            <person name="Hsu J.L."/>
            <person name="Lin Y.F."/>
            <person name="Huang M.D."/>
            <person name="Li C.Y."/>
            <person name="Huang L."/>
            <person name="Wang Z.W."/>
            <person name="Zhao X."/>
            <person name="Zhong W.Y."/>
            <person name="Peng D.H."/>
            <person name="Ahmad S."/>
            <person name="Lan S."/>
            <person name="Zhang J.S."/>
            <person name="Tsai W.C."/>
            <person name="Van de Peer Y."/>
            <person name="Liu Z.J."/>
        </authorList>
    </citation>
    <scope>NUCLEOTIDE SEQUENCE</scope>
    <source>
        <strain evidence="1">SCP</strain>
    </source>
</reference>
<gene>
    <name evidence="1" type="ORF">QJS04_geneDACA011403</name>
</gene>
<evidence type="ECO:0000313" key="2">
    <source>
        <dbReference type="Proteomes" id="UP001179952"/>
    </source>
</evidence>
<proteinExistence type="predicted"/>
<sequence length="87" mass="9884">MQSTIQEKTRQRPYLAHTRYFTPLSFNLFRANIFSYSKSTGYTGHSATTIVRRRLRSITTVQANNPNDATIAPHAAPNINGVKIFKK</sequence>
<comment type="caution">
    <text evidence="1">The sequence shown here is derived from an EMBL/GenBank/DDBJ whole genome shotgun (WGS) entry which is preliminary data.</text>
</comment>
<dbReference type="EMBL" id="JAUJYN010000008">
    <property type="protein sequence ID" value="KAK1264383.1"/>
    <property type="molecule type" value="Genomic_DNA"/>
</dbReference>
<accession>A0AAV9AJK8</accession>
<name>A0AAV9AJK8_ACOGR</name>